<evidence type="ECO:0000256" key="5">
    <source>
        <dbReference type="ARBA" id="ARBA00022833"/>
    </source>
</evidence>
<dbReference type="Pfam" id="PF00484">
    <property type="entry name" value="Pro_CA"/>
    <property type="match status" value="1"/>
</dbReference>
<dbReference type="SMART" id="SM00947">
    <property type="entry name" value="Pro_CA"/>
    <property type="match status" value="1"/>
</dbReference>
<evidence type="ECO:0000256" key="7">
    <source>
        <dbReference type="ARBA" id="ARBA00048348"/>
    </source>
</evidence>
<dbReference type="Gene3D" id="3.40.1050.10">
    <property type="entry name" value="Carbonic anhydrase"/>
    <property type="match status" value="1"/>
</dbReference>
<dbReference type="EMBL" id="JAAVJL010000001">
    <property type="protein sequence ID" value="NMF58260.1"/>
    <property type="molecule type" value="Genomic_DNA"/>
</dbReference>
<evidence type="ECO:0000256" key="2">
    <source>
        <dbReference type="ARBA" id="ARBA00006217"/>
    </source>
</evidence>
<evidence type="ECO:0000313" key="9">
    <source>
        <dbReference type="EMBL" id="NMF58260.1"/>
    </source>
</evidence>
<dbReference type="PANTHER" id="PTHR11002:SF76">
    <property type="entry name" value="CARBONIC ANHYDRASE"/>
    <property type="match status" value="1"/>
</dbReference>
<dbReference type="RefSeq" id="WP_169363186.1">
    <property type="nucleotide sequence ID" value="NZ_JAAVJL010000001.1"/>
</dbReference>
<evidence type="ECO:0000256" key="6">
    <source>
        <dbReference type="ARBA" id="ARBA00023239"/>
    </source>
</evidence>
<keyword evidence="10" id="KW-1185">Reference proteome</keyword>
<organism evidence="9 10">
    <name type="scientific">Pseudanabaena yagii GIHE-NHR1</name>
    <dbReference type="NCBI Taxonomy" id="2722753"/>
    <lineage>
        <taxon>Bacteria</taxon>
        <taxon>Bacillati</taxon>
        <taxon>Cyanobacteriota</taxon>
        <taxon>Cyanophyceae</taxon>
        <taxon>Pseudanabaenales</taxon>
        <taxon>Pseudanabaenaceae</taxon>
        <taxon>Pseudanabaena</taxon>
        <taxon>Pseudanabaena yagii</taxon>
    </lineage>
</organism>
<dbReference type="CDD" id="cd00884">
    <property type="entry name" value="beta_CA_cladeB"/>
    <property type="match status" value="1"/>
</dbReference>
<evidence type="ECO:0000256" key="4">
    <source>
        <dbReference type="ARBA" id="ARBA00022723"/>
    </source>
</evidence>
<protein>
    <recommendedName>
        <fullName evidence="3 8">Carbonic anhydrase</fullName>
        <ecNumber evidence="3 8">4.2.1.1</ecNumber>
    </recommendedName>
    <alternativeName>
        <fullName evidence="8">Carbonate dehydratase</fullName>
    </alternativeName>
</protein>
<accession>A0ABX1LT88</accession>
<dbReference type="PANTHER" id="PTHR11002">
    <property type="entry name" value="CARBONIC ANHYDRASE"/>
    <property type="match status" value="1"/>
</dbReference>
<evidence type="ECO:0000256" key="8">
    <source>
        <dbReference type="RuleBase" id="RU003956"/>
    </source>
</evidence>
<comment type="catalytic activity">
    <reaction evidence="7 8">
        <text>hydrogencarbonate + H(+) = CO2 + H2O</text>
        <dbReference type="Rhea" id="RHEA:10748"/>
        <dbReference type="ChEBI" id="CHEBI:15377"/>
        <dbReference type="ChEBI" id="CHEBI:15378"/>
        <dbReference type="ChEBI" id="CHEBI:16526"/>
        <dbReference type="ChEBI" id="CHEBI:17544"/>
        <dbReference type="EC" id="4.2.1.1"/>
    </reaction>
</comment>
<dbReference type="SUPFAM" id="SSF53056">
    <property type="entry name" value="beta-carbonic anhydrase, cab"/>
    <property type="match status" value="1"/>
</dbReference>
<dbReference type="InterPro" id="IPR001765">
    <property type="entry name" value="Carbonic_anhydrase"/>
</dbReference>
<comment type="function">
    <text evidence="8">Reversible hydration of carbon dioxide.</text>
</comment>
<keyword evidence="4" id="KW-0479">Metal-binding</keyword>
<dbReference type="EC" id="4.2.1.1" evidence="3 8"/>
<dbReference type="PROSITE" id="PS00704">
    <property type="entry name" value="PROK_CO2_ANHYDRASE_1"/>
    <property type="match status" value="1"/>
</dbReference>
<evidence type="ECO:0000313" key="10">
    <source>
        <dbReference type="Proteomes" id="UP000738376"/>
    </source>
</evidence>
<evidence type="ECO:0000256" key="1">
    <source>
        <dbReference type="ARBA" id="ARBA00001947"/>
    </source>
</evidence>
<name>A0ABX1LT88_9CYAN</name>
<sequence>MRKLIRGLREFKDNHFPSHLELFEKLGMGQKPRVLFITCSDSRIDPNLLTKADVGELFIMRNAGNIIPPYGSLSGEGATIEYAIQSLEIEQVIVCGHTHCGAMNGLLKLEHLREEMPIVYEWLKLAEGTRRLVKENYSHLRSKELLEITSAENVLTQIDHLKTYPLVRSRLYQGRLNIYGWVYNLETGEVLAYDSVSHSYVPPQHQLVDDLPEPSLHTTDISDPLDSMVIN</sequence>
<dbReference type="InterPro" id="IPR015892">
    <property type="entry name" value="Carbonic_anhydrase_CS"/>
</dbReference>
<reference evidence="9 10" key="1">
    <citation type="submission" date="2020-03" db="EMBL/GenBank/DDBJ databases">
        <title>Draft Genome Sequence of 2-Methylisoborneol Producing Pseudanabaena yagii Strain GIHE-NHR1 Isolated from North Han River in South Korea.</title>
        <authorList>
            <person name="Jeong J."/>
        </authorList>
    </citation>
    <scope>NUCLEOTIDE SEQUENCE [LARGE SCALE GENOMIC DNA]</scope>
    <source>
        <strain evidence="9 10">GIHE-NHR1</strain>
    </source>
</reference>
<dbReference type="Proteomes" id="UP000738376">
    <property type="component" value="Unassembled WGS sequence"/>
</dbReference>
<keyword evidence="5 8" id="KW-0862">Zinc</keyword>
<dbReference type="InterPro" id="IPR036874">
    <property type="entry name" value="Carbonic_anhydrase_sf"/>
</dbReference>
<evidence type="ECO:0000256" key="3">
    <source>
        <dbReference type="ARBA" id="ARBA00012925"/>
    </source>
</evidence>
<proteinExistence type="inferred from homology"/>
<dbReference type="PROSITE" id="PS00705">
    <property type="entry name" value="PROK_CO2_ANHYDRASE_2"/>
    <property type="match status" value="1"/>
</dbReference>
<keyword evidence="6 8" id="KW-0456">Lyase</keyword>
<dbReference type="InterPro" id="IPR045066">
    <property type="entry name" value="Beta_CA_cladeB"/>
</dbReference>
<comment type="caution">
    <text evidence="9">The sequence shown here is derived from an EMBL/GenBank/DDBJ whole genome shotgun (WGS) entry which is preliminary data.</text>
</comment>
<gene>
    <name evidence="9" type="ORF">HC246_09560</name>
</gene>
<comment type="similarity">
    <text evidence="2 8">Belongs to the beta-class carbonic anhydrase family.</text>
</comment>
<comment type="cofactor">
    <cofactor evidence="1">
        <name>Zn(2+)</name>
        <dbReference type="ChEBI" id="CHEBI:29105"/>
    </cofactor>
</comment>